<evidence type="ECO:0000256" key="7">
    <source>
        <dbReference type="RuleBase" id="RU363032"/>
    </source>
</evidence>
<comment type="similarity">
    <text evidence="7">Belongs to the binding-protein-dependent transport system permease family.</text>
</comment>
<comment type="caution">
    <text evidence="9">The sequence shown here is derived from an EMBL/GenBank/DDBJ whole genome shotgun (WGS) entry which is preliminary data.</text>
</comment>
<evidence type="ECO:0000256" key="3">
    <source>
        <dbReference type="ARBA" id="ARBA00022475"/>
    </source>
</evidence>
<dbReference type="GO" id="GO:0005886">
    <property type="term" value="C:plasma membrane"/>
    <property type="evidence" value="ECO:0007669"/>
    <property type="project" value="UniProtKB-SubCell"/>
</dbReference>
<dbReference type="AlphaFoldDB" id="A0A9D5LZJ6"/>
<feature type="transmembrane region" description="Helical" evidence="7">
    <location>
        <begin position="161"/>
        <end position="184"/>
    </location>
</feature>
<evidence type="ECO:0000256" key="2">
    <source>
        <dbReference type="ARBA" id="ARBA00022448"/>
    </source>
</evidence>
<name>A0A9D5LZJ6_9FIRM</name>
<accession>A0A9D5LZJ6</accession>
<evidence type="ECO:0000313" key="9">
    <source>
        <dbReference type="EMBL" id="MBE5039396.1"/>
    </source>
</evidence>
<evidence type="ECO:0000256" key="1">
    <source>
        <dbReference type="ARBA" id="ARBA00004651"/>
    </source>
</evidence>
<evidence type="ECO:0000256" key="4">
    <source>
        <dbReference type="ARBA" id="ARBA00022692"/>
    </source>
</evidence>
<dbReference type="InterPro" id="IPR035906">
    <property type="entry name" value="MetI-like_sf"/>
</dbReference>
<feature type="transmembrane region" description="Helical" evidence="7">
    <location>
        <begin position="65"/>
        <end position="90"/>
    </location>
</feature>
<reference evidence="9" key="1">
    <citation type="submission" date="2020-10" db="EMBL/GenBank/DDBJ databases">
        <title>ChiBAC.</title>
        <authorList>
            <person name="Zenner C."/>
            <person name="Hitch T.C.A."/>
            <person name="Clavel T."/>
        </authorList>
    </citation>
    <scope>NUCLEOTIDE SEQUENCE</scope>
    <source>
        <strain evidence="9">DSM 107454</strain>
    </source>
</reference>
<organism evidence="9 10">
    <name type="scientific">Ructibacterium gallinarum</name>
    <dbReference type="NCBI Taxonomy" id="2779355"/>
    <lineage>
        <taxon>Bacteria</taxon>
        <taxon>Bacillati</taxon>
        <taxon>Bacillota</taxon>
        <taxon>Clostridia</taxon>
        <taxon>Eubacteriales</taxon>
        <taxon>Oscillospiraceae</taxon>
        <taxon>Ructibacterium</taxon>
    </lineage>
</organism>
<protein>
    <submittedName>
        <fullName evidence="9">Sugar ABC transporter permease</fullName>
    </submittedName>
</protein>
<dbReference type="PANTHER" id="PTHR30193:SF37">
    <property type="entry name" value="INNER MEMBRANE ABC TRANSPORTER PERMEASE PROTEIN YCJO"/>
    <property type="match status" value="1"/>
</dbReference>
<keyword evidence="2 7" id="KW-0813">Transport</keyword>
<keyword evidence="5 7" id="KW-1133">Transmembrane helix</keyword>
<feature type="transmembrane region" description="Helical" evidence="7">
    <location>
        <begin position="12"/>
        <end position="31"/>
    </location>
</feature>
<evidence type="ECO:0000256" key="5">
    <source>
        <dbReference type="ARBA" id="ARBA00022989"/>
    </source>
</evidence>
<evidence type="ECO:0000256" key="6">
    <source>
        <dbReference type="ARBA" id="ARBA00023136"/>
    </source>
</evidence>
<feature type="domain" description="ABC transmembrane type-1" evidence="8">
    <location>
        <begin position="66"/>
        <end position="284"/>
    </location>
</feature>
<dbReference type="InterPro" id="IPR051393">
    <property type="entry name" value="ABC_transporter_permease"/>
</dbReference>
<dbReference type="CDD" id="cd06261">
    <property type="entry name" value="TM_PBP2"/>
    <property type="match status" value="1"/>
</dbReference>
<dbReference type="PANTHER" id="PTHR30193">
    <property type="entry name" value="ABC TRANSPORTER PERMEASE PROTEIN"/>
    <property type="match status" value="1"/>
</dbReference>
<dbReference type="EMBL" id="JADCKB010000004">
    <property type="protein sequence ID" value="MBE5039396.1"/>
    <property type="molecule type" value="Genomic_DNA"/>
</dbReference>
<evidence type="ECO:0000259" key="8">
    <source>
        <dbReference type="PROSITE" id="PS50928"/>
    </source>
</evidence>
<proteinExistence type="inferred from homology"/>
<keyword evidence="4 7" id="KW-0812">Transmembrane</keyword>
<dbReference type="Pfam" id="PF00528">
    <property type="entry name" value="BPD_transp_1"/>
    <property type="match status" value="1"/>
</dbReference>
<feature type="transmembrane region" description="Helical" evidence="7">
    <location>
        <begin position="263"/>
        <end position="283"/>
    </location>
</feature>
<keyword evidence="6 7" id="KW-0472">Membrane</keyword>
<dbReference type="Proteomes" id="UP000806542">
    <property type="component" value="Unassembled WGS sequence"/>
</dbReference>
<keyword evidence="10" id="KW-1185">Reference proteome</keyword>
<dbReference type="Gene3D" id="1.10.3720.10">
    <property type="entry name" value="MetI-like"/>
    <property type="match status" value="1"/>
</dbReference>
<sequence>MMKKIYKARWCYLGILPTVLLLVVFMLYPAIDSIYKSMCLWKTKNYFTPQFIGFDNFIKLFEDVAFWQSFLVLAVFVAMGIFTLLAVNMVQTYLVSKLTGTKIGNFIKTAYIIPIMIPTMVITLYWRFFFEYQNGIFNAILRLVGLEQYATVWLGTDQTALISLLFIGFPFAGGFGYLIFLAAFQGIDHSLHEAADIEGITAFQKFRMIDIPLIMPQIKMLTMLQVINGIQQFNTQMIMTNGRYHTMVPGLQMYQTAFSGGNYGYASAMGVTLFVIILIVTIFQNKFVNKEV</sequence>
<dbReference type="GO" id="GO:0055085">
    <property type="term" value="P:transmembrane transport"/>
    <property type="evidence" value="ECO:0007669"/>
    <property type="project" value="InterPro"/>
</dbReference>
<dbReference type="SUPFAM" id="SSF161098">
    <property type="entry name" value="MetI-like"/>
    <property type="match status" value="1"/>
</dbReference>
<gene>
    <name evidence="9" type="ORF">INF28_02790</name>
</gene>
<comment type="subcellular location">
    <subcellularLocation>
        <location evidence="1 7">Cell membrane</location>
        <topology evidence="1 7">Multi-pass membrane protein</topology>
    </subcellularLocation>
</comment>
<keyword evidence="3" id="KW-1003">Cell membrane</keyword>
<evidence type="ECO:0000313" key="10">
    <source>
        <dbReference type="Proteomes" id="UP000806542"/>
    </source>
</evidence>
<dbReference type="InterPro" id="IPR000515">
    <property type="entry name" value="MetI-like"/>
</dbReference>
<dbReference type="RefSeq" id="WP_226391959.1">
    <property type="nucleotide sequence ID" value="NZ_JADCKB010000004.1"/>
</dbReference>
<dbReference type="PROSITE" id="PS50928">
    <property type="entry name" value="ABC_TM1"/>
    <property type="match status" value="1"/>
</dbReference>
<feature type="transmembrane region" description="Helical" evidence="7">
    <location>
        <begin position="111"/>
        <end position="129"/>
    </location>
</feature>